<sequence length="375" mass="41137">MDCSKSVRKYPFLDLGLVNEPYAARLRDVCSHVIAGGRYVGGREVEEFECELAEFCGCRYAVGTANGLDALRLILLSYIALGVMSPGDEVIVPANTYIATFLAVTHAGLVPVPVESDMMSYNIDVNAIADAVTPRTRAIMPVHLYGRPCEMEVIREIANNYGLKIIEDNAQAIGAFVGAERTGHLGDAAAFSFYPTKNLGALGDAGAVTTDDAALADTVRALGNYGGNDRYDKIYCGYNSRLDPIQAAMLRIKLQDIDALNERRRAIAAIYRSRIVNKLVMLPDYGSAGHVWHQYVVRVGDREHFRRYMLRCGVETDVHYPVPPHLQSCYKNGVFSRYPITEALAREVVSLPVNPVCISLADAGDISEIINDYAC</sequence>
<keyword evidence="5" id="KW-1185">Reference proteome</keyword>
<dbReference type="Proteomes" id="UP001565200">
    <property type="component" value="Unassembled WGS sequence"/>
</dbReference>
<comment type="similarity">
    <text evidence="2 3">Belongs to the DegT/DnrJ/EryC1 family.</text>
</comment>
<organism evidence="4 5">
    <name type="scientific">Heminiphilus faecis</name>
    <dbReference type="NCBI Taxonomy" id="2601703"/>
    <lineage>
        <taxon>Bacteria</taxon>
        <taxon>Pseudomonadati</taxon>
        <taxon>Bacteroidota</taxon>
        <taxon>Bacteroidia</taxon>
        <taxon>Bacteroidales</taxon>
        <taxon>Muribaculaceae</taxon>
        <taxon>Heminiphilus</taxon>
    </lineage>
</organism>
<accession>A0ABV4CSF6</accession>
<dbReference type="InterPro" id="IPR015422">
    <property type="entry name" value="PyrdxlP-dep_Trfase_small"/>
</dbReference>
<keyword evidence="1 3" id="KW-0663">Pyridoxal phosphate</keyword>
<keyword evidence="4" id="KW-0808">Transferase</keyword>
<proteinExistence type="inferred from homology"/>
<dbReference type="EC" id="2.6.1.-" evidence="4"/>
<name>A0ABV4CSF6_9BACT</name>
<dbReference type="GO" id="GO:0008483">
    <property type="term" value="F:transaminase activity"/>
    <property type="evidence" value="ECO:0007669"/>
    <property type="project" value="UniProtKB-KW"/>
</dbReference>
<evidence type="ECO:0000313" key="5">
    <source>
        <dbReference type="Proteomes" id="UP001565200"/>
    </source>
</evidence>
<dbReference type="InterPro" id="IPR015424">
    <property type="entry name" value="PyrdxlP-dep_Trfase"/>
</dbReference>
<evidence type="ECO:0000256" key="3">
    <source>
        <dbReference type="RuleBase" id="RU004508"/>
    </source>
</evidence>
<protein>
    <submittedName>
        <fullName evidence="4">DegT/DnrJ/EryC1/StrS family aminotransferase</fullName>
        <ecNumber evidence="4">2.6.1.-</ecNumber>
    </submittedName>
</protein>
<dbReference type="InterPro" id="IPR015421">
    <property type="entry name" value="PyrdxlP-dep_Trfase_major"/>
</dbReference>
<dbReference type="PIRSF" id="PIRSF000390">
    <property type="entry name" value="PLP_StrS"/>
    <property type="match status" value="1"/>
</dbReference>
<dbReference type="RefSeq" id="WP_369863138.1">
    <property type="nucleotide sequence ID" value="NZ_JBCLPP010000003.1"/>
</dbReference>
<dbReference type="SUPFAM" id="SSF53383">
    <property type="entry name" value="PLP-dependent transferases"/>
    <property type="match status" value="1"/>
</dbReference>
<dbReference type="PANTHER" id="PTHR30244:SF36">
    <property type="entry name" value="3-OXO-GLUCOSE-6-PHOSPHATE:GLUTAMATE AMINOTRANSFERASE"/>
    <property type="match status" value="1"/>
</dbReference>
<gene>
    <name evidence="4" type="ORF">AAK873_01675</name>
</gene>
<dbReference type="PANTHER" id="PTHR30244">
    <property type="entry name" value="TRANSAMINASE"/>
    <property type="match status" value="1"/>
</dbReference>
<keyword evidence="4" id="KW-0032">Aminotransferase</keyword>
<comment type="caution">
    <text evidence="4">The sequence shown here is derived from an EMBL/GenBank/DDBJ whole genome shotgun (WGS) entry which is preliminary data.</text>
</comment>
<evidence type="ECO:0000313" key="4">
    <source>
        <dbReference type="EMBL" id="MEY8244324.1"/>
    </source>
</evidence>
<evidence type="ECO:0000256" key="2">
    <source>
        <dbReference type="ARBA" id="ARBA00037999"/>
    </source>
</evidence>
<evidence type="ECO:0000256" key="1">
    <source>
        <dbReference type="ARBA" id="ARBA00022898"/>
    </source>
</evidence>
<dbReference type="Gene3D" id="3.40.640.10">
    <property type="entry name" value="Type I PLP-dependent aspartate aminotransferase-like (Major domain)"/>
    <property type="match status" value="1"/>
</dbReference>
<dbReference type="EMBL" id="JBCLPP010000003">
    <property type="protein sequence ID" value="MEY8244324.1"/>
    <property type="molecule type" value="Genomic_DNA"/>
</dbReference>
<reference evidence="4 5" key="1">
    <citation type="submission" date="2024-03" db="EMBL/GenBank/DDBJ databases">
        <title>Mouse gut bacterial collection (mGBC) of GemPharmatech.</title>
        <authorList>
            <person name="He Y."/>
            <person name="Dong L."/>
            <person name="Wu D."/>
            <person name="Gao X."/>
            <person name="Lin Z."/>
        </authorList>
    </citation>
    <scope>NUCLEOTIDE SEQUENCE [LARGE SCALE GENOMIC DNA]</scope>
    <source>
        <strain evidence="4 5">54-13</strain>
    </source>
</reference>
<dbReference type="InterPro" id="IPR000653">
    <property type="entry name" value="DegT/StrS_aminotransferase"/>
</dbReference>
<dbReference type="CDD" id="cd00616">
    <property type="entry name" value="AHBA_syn"/>
    <property type="match status" value="1"/>
</dbReference>
<dbReference type="Gene3D" id="3.90.1150.10">
    <property type="entry name" value="Aspartate Aminotransferase, domain 1"/>
    <property type="match status" value="1"/>
</dbReference>
<dbReference type="Pfam" id="PF01041">
    <property type="entry name" value="DegT_DnrJ_EryC1"/>
    <property type="match status" value="1"/>
</dbReference>